<feature type="domain" description="Putative restriction endonuclease" evidence="1">
    <location>
        <begin position="17"/>
        <end position="176"/>
    </location>
</feature>
<dbReference type="Gene3D" id="3.90.1570.10">
    <property type="entry name" value="tt1808, chain A"/>
    <property type="match status" value="1"/>
</dbReference>
<dbReference type="SUPFAM" id="SSF52980">
    <property type="entry name" value="Restriction endonuclease-like"/>
    <property type="match status" value="1"/>
</dbReference>
<evidence type="ECO:0000313" key="2">
    <source>
        <dbReference type="EMBL" id="KGE86961.1"/>
    </source>
</evidence>
<dbReference type="Pfam" id="PF05685">
    <property type="entry name" value="Uma2"/>
    <property type="match status" value="1"/>
</dbReference>
<dbReference type="OrthoDB" id="9808428at2"/>
<dbReference type="PANTHER" id="PTHR35400:SF1">
    <property type="entry name" value="SLR1083 PROTEIN"/>
    <property type="match status" value="1"/>
</dbReference>
<dbReference type="InterPro" id="IPR012296">
    <property type="entry name" value="Nuclease_put_TT1808"/>
</dbReference>
<gene>
    <name evidence="2" type="ORF">IX84_18150</name>
</gene>
<comment type="caution">
    <text evidence="2">The sequence shown here is derived from an EMBL/GenBank/DDBJ whole genome shotgun (WGS) entry which is preliminary data.</text>
</comment>
<dbReference type="AlphaFoldDB" id="A0A098S4L1"/>
<dbReference type="STRING" id="1524460.IX84_18150"/>
<protein>
    <recommendedName>
        <fullName evidence="1">Putative restriction endonuclease domain-containing protein</fullName>
    </recommendedName>
</protein>
<dbReference type="RefSeq" id="WP_044223565.1">
    <property type="nucleotide sequence ID" value="NZ_JBKAGJ010000008.1"/>
</dbReference>
<keyword evidence="3" id="KW-1185">Reference proteome</keyword>
<dbReference type="EMBL" id="JPOS01000039">
    <property type="protein sequence ID" value="KGE86961.1"/>
    <property type="molecule type" value="Genomic_DNA"/>
</dbReference>
<dbReference type="PANTHER" id="PTHR35400">
    <property type="entry name" value="SLR1083 PROTEIN"/>
    <property type="match status" value="1"/>
</dbReference>
<reference evidence="2 3" key="1">
    <citation type="journal article" date="2014" name="Int. J. Syst. Evol. Microbiol.">
        <title>Phaeodactylibacter xiamenensis gen. nov., sp. nov., a member of the family Saprospiraceae isolated from the marine alga Phaeodactylum tricornutum.</title>
        <authorList>
            <person name="Chen Z.Jr."/>
            <person name="Lei X."/>
            <person name="Lai Q."/>
            <person name="Li Y."/>
            <person name="Zhang B."/>
            <person name="Zhang J."/>
            <person name="Zhang H."/>
            <person name="Yang L."/>
            <person name="Zheng W."/>
            <person name="Tian Y."/>
            <person name="Yu Z."/>
            <person name="Xu H.Jr."/>
            <person name="Zheng T."/>
        </authorList>
    </citation>
    <scope>NUCLEOTIDE SEQUENCE [LARGE SCALE GENOMIC DNA]</scope>
    <source>
        <strain evidence="2 3">KD52</strain>
    </source>
</reference>
<dbReference type="CDD" id="cd06260">
    <property type="entry name" value="DUF820-like"/>
    <property type="match status" value="1"/>
</dbReference>
<dbReference type="InterPro" id="IPR008538">
    <property type="entry name" value="Uma2"/>
</dbReference>
<accession>A0A098S4L1</accession>
<proteinExistence type="predicted"/>
<sequence length="189" mass="21503">MTIQVAKITDTHCFSVADYHRMAEAGVFEEQRVELLYGKIVDMSPIKSNHAGSVNQLIRYFSMHLPKDDFLFTAQNPIHLDDYSEPEPDLSVLKYRADLYARSHPRPDEVVLLVEVADTSLEKDRDIKLPLYASHAIPEVWIVNLKDTQIERYRSPGPKGYTDIHIFLPGDEIATDFMEAVEVSAVLSV</sequence>
<evidence type="ECO:0000259" key="1">
    <source>
        <dbReference type="Pfam" id="PF05685"/>
    </source>
</evidence>
<evidence type="ECO:0000313" key="3">
    <source>
        <dbReference type="Proteomes" id="UP000029736"/>
    </source>
</evidence>
<organism evidence="2 3">
    <name type="scientific">Phaeodactylibacter xiamenensis</name>
    <dbReference type="NCBI Taxonomy" id="1524460"/>
    <lineage>
        <taxon>Bacteria</taxon>
        <taxon>Pseudomonadati</taxon>
        <taxon>Bacteroidota</taxon>
        <taxon>Saprospiria</taxon>
        <taxon>Saprospirales</taxon>
        <taxon>Haliscomenobacteraceae</taxon>
        <taxon>Phaeodactylibacter</taxon>
    </lineage>
</organism>
<name>A0A098S4L1_9BACT</name>
<dbReference type="Proteomes" id="UP000029736">
    <property type="component" value="Unassembled WGS sequence"/>
</dbReference>
<dbReference type="InterPro" id="IPR011335">
    <property type="entry name" value="Restrct_endonuc-II-like"/>
</dbReference>